<accession>A0A511UVS6</accession>
<keyword evidence="1" id="KW-0812">Transmembrane</keyword>
<evidence type="ECO:0000256" key="1">
    <source>
        <dbReference type="SAM" id="Phobius"/>
    </source>
</evidence>
<dbReference type="Proteomes" id="UP000321491">
    <property type="component" value="Unassembled WGS sequence"/>
</dbReference>
<dbReference type="EMBL" id="BJXW01000009">
    <property type="protein sequence ID" value="GEN30730.1"/>
    <property type="molecule type" value="Genomic_DNA"/>
</dbReference>
<dbReference type="AlphaFoldDB" id="A0A511UVS6"/>
<gene>
    <name evidence="2" type="primary">yhaL</name>
    <name evidence="2" type="ORF">CQU01_09680</name>
</gene>
<keyword evidence="1" id="KW-0472">Membrane</keyword>
<proteinExistence type="predicted"/>
<feature type="transmembrane region" description="Helical" evidence="1">
    <location>
        <begin position="6"/>
        <end position="27"/>
    </location>
</feature>
<comment type="caution">
    <text evidence="2">The sequence shown here is derived from an EMBL/GenBank/DDBJ whole genome shotgun (WGS) entry which is preliminary data.</text>
</comment>
<protein>
    <recommendedName>
        <fullName evidence="4">SigE-dependent sporulation protein</fullName>
    </recommendedName>
</protein>
<dbReference type="InterPro" id="IPR025428">
    <property type="entry name" value="Spore_YhaL"/>
</dbReference>
<evidence type="ECO:0000313" key="2">
    <source>
        <dbReference type="EMBL" id="GEN30730.1"/>
    </source>
</evidence>
<reference evidence="2 3" key="1">
    <citation type="submission" date="2019-07" db="EMBL/GenBank/DDBJ databases">
        <title>Whole genome shotgun sequence of Cerasibacillus quisquiliarum NBRC 102429.</title>
        <authorList>
            <person name="Hosoyama A."/>
            <person name="Uohara A."/>
            <person name="Ohji S."/>
            <person name="Ichikawa N."/>
        </authorList>
    </citation>
    <scope>NUCLEOTIDE SEQUENCE [LARGE SCALE GENOMIC DNA]</scope>
    <source>
        <strain evidence="2 3">NBRC 102429</strain>
    </source>
</reference>
<evidence type="ECO:0008006" key="4">
    <source>
        <dbReference type="Google" id="ProtNLM"/>
    </source>
</evidence>
<sequence>MCTLFFGVPWWVILLIAFTFLSGYMALRAMVAEKRLEERFIEQEGQVYMKRIEEERKKRFIKKVGE</sequence>
<keyword evidence="1" id="KW-1133">Transmembrane helix</keyword>
<evidence type="ECO:0000313" key="3">
    <source>
        <dbReference type="Proteomes" id="UP000321491"/>
    </source>
</evidence>
<name>A0A511UVS6_9BACI</name>
<dbReference type="Pfam" id="PF14147">
    <property type="entry name" value="Spore_YhaL"/>
    <property type="match status" value="1"/>
</dbReference>
<organism evidence="2 3">
    <name type="scientific">Cerasibacillus quisquiliarum</name>
    <dbReference type="NCBI Taxonomy" id="227865"/>
    <lineage>
        <taxon>Bacteria</taxon>
        <taxon>Bacillati</taxon>
        <taxon>Bacillota</taxon>
        <taxon>Bacilli</taxon>
        <taxon>Bacillales</taxon>
        <taxon>Bacillaceae</taxon>
        <taxon>Cerasibacillus</taxon>
    </lineage>
</organism>
<keyword evidence="3" id="KW-1185">Reference proteome</keyword>